<dbReference type="EMBL" id="JBHTBX010000007">
    <property type="protein sequence ID" value="MFC7435188.1"/>
    <property type="molecule type" value="Genomic_DNA"/>
</dbReference>
<name>A0ABW2RAU4_9BURK</name>
<keyword evidence="1" id="KW-0175">Coiled coil</keyword>
<proteinExistence type="predicted"/>
<feature type="coiled-coil region" evidence="1">
    <location>
        <begin position="112"/>
        <end position="139"/>
    </location>
</feature>
<sequence>MSSIACRMDISISRRLWRHKVVRRGLTYSLILVVVILVIGGIGFWMLDPKVSTLQDGLWLSFTTAATVGYGDMVPSTPWSRAFAVLVVLLGLSVLSLVTASLAAIFVEKDVVEDERRVEAELLREIRHLRNEVHLLRRSIDLPAGEGDRPSPAP</sequence>
<evidence type="ECO:0000259" key="3">
    <source>
        <dbReference type="Pfam" id="PF07885"/>
    </source>
</evidence>
<dbReference type="PANTHER" id="PTHR43833:SF9">
    <property type="entry name" value="POTASSIUM CHANNEL PROTEIN YUGO-RELATED"/>
    <property type="match status" value="1"/>
</dbReference>
<organism evidence="4 5">
    <name type="scientific">Hydrogenophaga bisanensis</name>
    <dbReference type="NCBI Taxonomy" id="439611"/>
    <lineage>
        <taxon>Bacteria</taxon>
        <taxon>Pseudomonadati</taxon>
        <taxon>Pseudomonadota</taxon>
        <taxon>Betaproteobacteria</taxon>
        <taxon>Burkholderiales</taxon>
        <taxon>Comamonadaceae</taxon>
        <taxon>Hydrogenophaga</taxon>
    </lineage>
</organism>
<keyword evidence="4" id="KW-0813">Transport</keyword>
<keyword evidence="2" id="KW-0472">Membrane</keyword>
<feature type="domain" description="Potassium channel" evidence="3">
    <location>
        <begin position="32"/>
        <end position="107"/>
    </location>
</feature>
<keyword evidence="4" id="KW-0406">Ion transport</keyword>
<keyword evidence="5" id="KW-1185">Reference proteome</keyword>
<reference evidence="5" key="1">
    <citation type="journal article" date="2019" name="Int. J. Syst. Evol. Microbiol.">
        <title>The Global Catalogue of Microorganisms (GCM) 10K type strain sequencing project: providing services to taxonomists for standard genome sequencing and annotation.</title>
        <authorList>
            <consortium name="The Broad Institute Genomics Platform"/>
            <consortium name="The Broad Institute Genome Sequencing Center for Infectious Disease"/>
            <person name="Wu L."/>
            <person name="Ma J."/>
        </authorList>
    </citation>
    <scope>NUCLEOTIDE SEQUENCE [LARGE SCALE GENOMIC DNA]</scope>
    <source>
        <strain evidence="5">CCUG 54518</strain>
    </source>
</reference>
<dbReference type="Pfam" id="PF07885">
    <property type="entry name" value="Ion_trans_2"/>
    <property type="match status" value="1"/>
</dbReference>
<dbReference type="SUPFAM" id="SSF81324">
    <property type="entry name" value="Voltage-gated potassium channels"/>
    <property type="match status" value="1"/>
</dbReference>
<gene>
    <name evidence="4" type="ORF">ACFQNJ_11795</name>
</gene>
<dbReference type="Proteomes" id="UP001596495">
    <property type="component" value="Unassembled WGS sequence"/>
</dbReference>
<dbReference type="InterPro" id="IPR050721">
    <property type="entry name" value="Trk_Ktr_HKT_K-transport"/>
</dbReference>
<feature type="transmembrane region" description="Helical" evidence="2">
    <location>
        <begin position="21"/>
        <end position="47"/>
    </location>
</feature>
<evidence type="ECO:0000313" key="4">
    <source>
        <dbReference type="EMBL" id="MFC7435188.1"/>
    </source>
</evidence>
<dbReference type="InterPro" id="IPR013099">
    <property type="entry name" value="K_chnl_dom"/>
</dbReference>
<keyword evidence="4" id="KW-0407">Ion channel</keyword>
<protein>
    <submittedName>
        <fullName evidence="4">Potassium channel family protein</fullName>
    </submittedName>
</protein>
<dbReference type="GO" id="GO:0034220">
    <property type="term" value="P:monoatomic ion transmembrane transport"/>
    <property type="evidence" value="ECO:0007669"/>
    <property type="project" value="UniProtKB-KW"/>
</dbReference>
<feature type="transmembrane region" description="Helical" evidence="2">
    <location>
        <begin position="82"/>
        <end position="107"/>
    </location>
</feature>
<dbReference type="RefSeq" id="WP_382257482.1">
    <property type="nucleotide sequence ID" value="NZ_JBHTBX010000007.1"/>
</dbReference>
<keyword evidence="2" id="KW-1133">Transmembrane helix</keyword>
<accession>A0ABW2RAU4</accession>
<evidence type="ECO:0000256" key="1">
    <source>
        <dbReference type="SAM" id="Coils"/>
    </source>
</evidence>
<evidence type="ECO:0000256" key="2">
    <source>
        <dbReference type="SAM" id="Phobius"/>
    </source>
</evidence>
<dbReference type="Gene3D" id="1.10.287.70">
    <property type="match status" value="1"/>
</dbReference>
<evidence type="ECO:0000313" key="5">
    <source>
        <dbReference type="Proteomes" id="UP001596495"/>
    </source>
</evidence>
<dbReference type="PANTHER" id="PTHR43833">
    <property type="entry name" value="POTASSIUM CHANNEL PROTEIN 2-RELATED-RELATED"/>
    <property type="match status" value="1"/>
</dbReference>
<comment type="caution">
    <text evidence="4">The sequence shown here is derived from an EMBL/GenBank/DDBJ whole genome shotgun (WGS) entry which is preliminary data.</text>
</comment>
<keyword evidence="2" id="KW-0812">Transmembrane</keyword>